<keyword evidence="2" id="KW-1185">Reference proteome</keyword>
<evidence type="ECO:0000313" key="2">
    <source>
        <dbReference type="Proteomes" id="UP000727907"/>
    </source>
</evidence>
<evidence type="ECO:0008006" key="3">
    <source>
        <dbReference type="Google" id="ProtNLM"/>
    </source>
</evidence>
<dbReference type="RefSeq" id="WP_216960147.1">
    <property type="nucleotide sequence ID" value="NZ_JAHOPB010000001.1"/>
</dbReference>
<organism evidence="1 2">
    <name type="scientific">Reyranella humidisoli</name>
    <dbReference type="NCBI Taxonomy" id="2849149"/>
    <lineage>
        <taxon>Bacteria</taxon>
        <taxon>Pseudomonadati</taxon>
        <taxon>Pseudomonadota</taxon>
        <taxon>Alphaproteobacteria</taxon>
        <taxon>Hyphomicrobiales</taxon>
        <taxon>Reyranellaceae</taxon>
        <taxon>Reyranella</taxon>
    </lineage>
</organism>
<gene>
    <name evidence="1" type="ORF">KQ910_12065</name>
</gene>
<comment type="caution">
    <text evidence="1">The sequence shown here is derived from an EMBL/GenBank/DDBJ whole genome shotgun (WGS) entry which is preliminary data.</text>
</comment>
<reference evidence="1 2" key="1">
    <citation type="submission" date="2021-06" db="EMBL/GenBank/DDBJ databases">
        <authorList>
            <person name="Lee D.H."/>
        </authorList>
    </citation>
    <scope>NUCLEOTIDE SEQUENCE [LARGE SCALE GENOMIC DNA]</scope>
    <source>
        <strain evidence="1 2">MMS21-HV4-11</strain>
    </source>
</reference>
<protein>
    <recommendedName>
        <fullName evidence="3">Flagellin N-methylase</fullName>
    </recommendedName>
</protein>
<dbReference type="Proteomes" id="UP000727907">
    <property type="component" value="Unassembled WGS sequence"/>
</dbReference>
<accession>A0ABS6IMT1</accession>
<sequence length="250" mass="28849">MPPASQKSKIKPADFASLYEGFNAPVSRFDCGRKCAPLNDGEPVCCSTQNAVPVVHKVEWDLLKTRTDLWSKFKPYDYATKKIVEELTPDCMAIHCKGARHCERDNRTIACRGFPFYPYLTRKKEFVGIGTYWVFEDRCWMMSHLEIVDRKFVEEFIATYEALFIKDKSEFDTYVDFSASARRVYSRWKREIPLLGRKGELLIVTPSTGEIRPGKPKDFPKMEPFNSEKNYRAAIKEAGGQYPKDGLRPT</sequence>
<name>A0ABS6IMT1_9HYPH</name>
<proteinExistence type="predicted"/>
<dbReference type="EMBL" id="JAHOPB010000001">
    <property type="protein sequence ID" value="MBU8874500.1"/>
    <property type="molecule type" value="Genomic_DNA"/>
</dbReference>
<evidence type="ECO:0000313" key="1">
    <source>
        <dbReference type="EMBL" id="MBU8874500.1"/>
    </source>
</evidence>